<dbReference type="PANTHER" id="PTHR37888">
    <property type="entry name" value="DNA-BINDING BROMODOMAIN-CONTAINING PROTEIN"/>
    <property type="match status" value="1"/>
</dbReference>
<feature type="region of interest" description="Disordered" evidence="3">
    <location>
        <begin position="78"/>
        <end position="98"/>
    </location>
</feature>
<dbReference type="STRING" id="3827.A0A1S2XFA4"/>
<dbReference type="PANTHER" id="PTHR37888:SF11">
    <property type="entry name" value="DNA-BINDING BROMODOMAIN-CONTAINING PROTEIN"/>
    <property type="match status" value="1"/>
</dbReference>
<reference evidence="6" key="2">
    <citation type="submission" date="2025-08" db="UniProtKB">
        <authorList>
            <consortium name="RefSeq"/>
        </authorList>
    </citation>
    <scope>IDENTIFICATION</scope>
    <source>
        <tissue evidence="6">Etiolated seedlings</tissue>
    </source>
</reference>
<feature type="compositionally biased region" description="Basic and acidic residues" evidence="3">
    <location>
        <begin position="673"/>
        <end position="684"/>
    </location>
</feature>
<dbReference type="SUPFAM" id="SSF47370">
    <property type="entry name" value="Bromodomain"/>
    <property type="match status" value="1"/>
</dbReference>
<feature type="compositionally biased region" description="Basic and acidic residues" evidence="3">
    <location>
        <begin position="584"/>
        <end position="609"/>
    </location>
</feature>
<dbReference type="InterPro" id="IPR036427">
    <property type="entry name" value="Bromodomain-like_sf"/>
</dbReference>
<evidence type="ECO:0000313" key="5">
    <source>
        <dbReference type="Proteomes" id="UP000087171"/>
    </source>
</evidence>
<dbReference type="InterPro" id="IPR001005">
    <property type="entry name" value="SANT/Myb"/>
</dbReference>
<feature type="compositionally biased region" description="Polar residues" evidence="3">
    <location>
        <begin position="562"/>
        <end position="580"/>
    </location>
</feature>
<name>A0A1S2XFA4_CICAR</name>
<evidence type="ECO:0000256" key="3">
    <source>
        <dbReference type="SAM" id="MobiDB-lite"/>
    </source>
</evidence>
<dbReference type="Proteomes" id="UP000087171">
    <property type="component" value="Chromosome Ca1"/>
</dbReference>
<feature type="compositionally biased region" description="Basic residues" evidence="3">
    <location>
        <begin position="318"/>
        <end position="328"/>
    </location>
</feature>
<dbReference type="InterPro" id="IPR009057">
    <property type="entry name" value="Homeodomain-like_sf"/>
</dbReference>
<dbReference type="SMART" id="SM00717">
    <property type="entry name" value="SANT"/>
    <property type="match status" value="1"/>
</dbReference>
<dbReference type="CDD" id="cd04369">
    <property type="entry name" value="Bromodomain"/>
    <property type="match status" value="1"/>
</dbReference>
<dbReference type="GeneID" id="101504548"/>
<dbReference type="SUPFAM" id="SSF46689">
    <property type="entry name" value="Homeodomain-like"/>
    <property type="match status" value="1"/>
</dbReference>
<evidence type="ECO:0000256" key="1">
    <source>
        <dbReference type="ARBA" id="ARBA00023117"/>
    </source>
</evidence>
<dbReference type="PaxDb" id="3827-XP_004488477.1"/>
<dbReference type="Pfam" id="PF00439">
    <property type="entry name" value="Bromodomain"/>
    <property type="match status" value="1"/>
</dbReference>
<evidence type="ECO:0000256" key="2">
    <source>
        <dbReference type="PROSITE-ProRule" id="PRU00035"/>
    </source>
</evidence>
<feature type="compositionally biased region" description="Polar residues" evidence="3">
    <location>
        <begin position="443"/>
        <end position="457"/>
    </location>
</feature>
<feature type="region of interest" description="Disordered" evidence="3">
    <location>
        <begin position="494"/>
        <end position="723"/>
    </location>
</feature>
<feature type="compositionally biased region" description="Basic and acidic residues" evidence="3">
    <location>
        <begin position="222"/>
        <end position="231"/>
    </location>
</feature>
<feature type="region of interest" description="Disordered" evidence="3">
    <location>
        <begin position="443"/>
        <end position="473"/>
    </location>
</feature>
<accession>A0A1S2XFA4</accession>
<feature type="compositionally biased region" description="Polar residues" evidence="3">
    <location>
        <begin position="494"/>
        <end position="510"/>
    </location>
</feature>
<feature type="compositionally biased region" description="Basic and acidic residues" evidence="3">
    <location>
        <begin position="643"/>
        <end position="663"/>
    </location>
</feature>
<dbReference type="Gene3D" id="1.20.920.10">
    <property type="entry name" value="Bromodomain-like"/>
    <property type="match status" value="1"/>
</dbReference>
<dbReference type="KEGG" id="cam:101504548"/>
<dbReference type="RefSeq" id="XP_004488477.1">
    <property type="nucleotide sequence ID" value="XM_004488420.3"/>
</dbReference>
<dbReference type="InterPro" id="IPR001487">
    <property type="entry name" value="Bromodomain"/>
</dbReference>
<feature type="compositionally biased region" description="Gly residues" evidence="3">
    <location>
        <begin position="622"/>
        <end position="638"/>
    </location>
</feature>
<feature type="region of interest" description="Disordered" evidence="3">
    <location>
        <begin position="1"/>
        <end position="20"/>
    </location>
</feature>
<reference evidence="5" key="1">
    <citation type="journal article" date="2013" name="Nat. Biotechnol.">
        <title>Draft genome sequence of chickpea (Cicer arietinum) provides a resource for trait improvement.</title>
        <authorList>
            <person name="Varshney R.K."/>
            <person name="Song C."/>
            <person name="Saxena R.K."/>
            <person name="Azam S."/>
            <person name="Yu S."/>
            <person name="Sharpe A.G."/>
            <person name="Cannon S."/>
            <person name="Baek J."/>
            <person name="Rosen B.D."/>
            <person name="Tar'an B."/>
            <person name="Millan T."/>
            <person name="Zhang X."/>
            <person name="Ramsay L.D."/>
            <person name="Iwata A."/>
            <person name="Wang Y."/>
            <person name="Nelson W."/>
            <person name="Farmer A.D."/>
            <person name="Gaur P.M."/>
            <person name="Soderlund C."/>
            <person name="Penmetsa R.V."/>
            <person name="Xu C."/>
            <person name="Bharti A.K."/>
            <person name="He W."/>
            <person name="Winter P."/>
            <person name="Zhao S."/>
            <person name="Hane J.K."/>
            <person name="Carrasquilla-Garcia N."/>
            <person name="Condie J.A."/>
            <person name="Upadhyaya H.D."/>
            <person name="Luo M.C."/>
            <person name="Thudi M."/>
            <person name="Gowda C.L."/>
            <person name="Singh N.P."/>
            <person name="Lichtenzveig J."/>
            <person name="Gali K.K."/>
            <person name="Rubio J."/>
            <person name="Nadarajan N."/>
            <person name="Dolezel J."/>
            <person name="Bansal K.C."/>
            <person name="Xu X."/>
            <person name="Edwards D."/>
            <person name="Zhang G."/>
            <person name="Kahl G."/>
            <person name="Gil J."/>
            <person name="Singh K.B."/>
            <person name="Datta S.K."/>
            <person name="Jackson S.A."/>
            <person name="Wang J."/>
            <person name="Cook D.R."/>
        </authorList>
    </citation>
    <scope>NUCLEOTIDE SEQUENCE [LARGE SCALE GENOMIC DNA]</scope>
    <source>
        <strain evidence="5">cv. CDC Frontier</strain>
    </source>
</reference>
<dbReference type="eggNOG" id="ENOG502QR9N">
    <property type="taxonomic scope" value="Eukaryota"/>
</dbReference>
<dbReference type="AlphaFoldDB" id="A0A1S2XFA4"/>
<gene>
    <name evidence="6" type="primary">LOC101504548</name>
</gene>
<feature type="compositionally biased region" description="Basic and acidic residues" evidence="3">
    <location>
        <begin position="137"/>
        <end position="170"/>
    </location>
</feature>
<feature type="region of interest" description="Disordered" evidence="3">
    <location>
        <begin position="137"/>
        <end position="337"/>
    </location>
</feature>
<sequence length="723" mass="80098">MENHQNQNKNPNQDLENQHHQQVWGTWEELLLACAVNRHGFKDWDTVAMEVQSRTNRPTLLATAHHCEQKFHDLNRRFIDDVPPPQQNGDADGVDSDHVPWLDKLRKLRVAELRRDVQRSDVSILSLQLQVKRLEDEKAKENDGKENKKPDLVVSDEEQRPENEKTGREMEETEPANSEPDIRRLDESTTNTDNKLLPTTGEESDRDNQSVNESNSTGSRFDAVKTGEVDIKLNSGPVPVHSGPNEPVQTVRKRKSVEEESNNGSYDNEAKVLTCESVPPSEERKVEGDSSELHDSVTHSGERCARESSEVQSSTSLTKRKNRLRRQKASGGDVMPENEEVARVKSEPLVGLLEMIKGHENFSLFERRLASQHDLNRYKDIVRQHVDLETIQSRLQNGHYSSCTTAFFRDLLLLFTNAAVFFPHDSTESRLAQQLHRLVVAETKSNSQAQSDPITQKTDSHPPNAPLSKPDSLLSKHKASAPILVCRKRSSISVKPSTTTIGQKGDQQPIINDKKEKPSSDVKQSLKPSYSESDEEEPPKAKEKPVTGARSRRSNKNLNSNTGNKKLPSNSTPKTGSSGNKPAEATKSEKNRAEGVSDKKKNAAADFLKRIKRNASVEVLRSGGGGGGSSGSSKGGGSSASMKEQKKTVNNGKGEKGKERASRYNDGGGSGSGDKRNRTIESKRSVGRPPKKAAETNVVSTKRGRESSASAGKDKRPKKRSKK</sequence>
<dbReference type="OrthoDB" id="1742084at2759"/>
<evidence type="ECO:0000259" key="4">
    <source>
        <dbReference type="PROSITE" id="PS50014"/>
    </source>
</evidence>
<dbReference type="CDD" id="cd00167">
    <property type="entry name" value="SANT"/>
    <property type="match status" value="1"/>
</dbReference>
<proteinExistence type="predicted"/>
<keyword evidence="1 2" id="KW-0103">Bromodomain</keyword>
<keyword evidence="5" id="KW-1185">Reference proteome</keyword>
<evidence type="ECO:0000313" key="6">
    <source>
        <dbReference type="RefSeq" id="XP_004488477.1"/>
    </source>
</evidence>
<organism evidence="5 6">
    <name type="scientific">Cicer arietinum</name>
    <name type="common">Chickpea</name>
    <name type="synonym">Garbanzo</name>
    <dbReference type="NCBI Taxonomy" id="3827"/>
    <lineage>
        <taxon>Eukaryota</taxon>
        <taxon>Viridiplantae</taxon>
        <taxon>Streptophyta</taxon>
        <taxon>Embryophyta</taxon>
        <taxon>Tracheophyta</taxon>
        <taxon>Spermatophyta</taxon>
        <taxon>Magnoliopsida</taxon>
        <taxon>eudicotyledons</taxon>
        <taxon>Gunneridae</taxon>
        <taxon>Pentapetalae</taxon>
        <taxon>rosids</taxon>
        <taxon>fabids</taxon>
        <taxon>Fabales</taxon>
        <taxon>Fabaceae</taxon>
        <taxon>Papilionoideae</taxon>
        <taxon>50 kb inversion clade</taxon>
        <taxon>NPAAA clade</taxon>
        <taxon>Hologalegina</taxon>
        <taxon>IRL clade</taxon>
        <taxon>Cicereae</taxon>
        <taxon>Cicer</taxon>
    </lineage>
</organism>
<dbReference type="SMART" id="SM00297">
    <property type="entry name" value="BROMO"/>
    <property type="match status" value="1"/>
</dbReference>
<dbReference type="PROSITE" id="PS50014">
    <property type="entry name" value="BROMODOMAIN_2"/>
    <property type="match status" value="1"/>
</dbReference>
<protein>
    <submittedName>
        <fullName evidence="6">Protein mel-28</fullName>
    </submittedName>
</protein>
<feature type="compositionally biased region" description="Polar residues" evidence="3">
    <location>
        <begin position="209"/>
        <end position="219"/>
    </location>
</feature>
<dbReference type="Pfam" id="PF00249">
    <property type="entry name" value="Myb_DNA-binding"/>
    <property type="match status" value="1"/>
</dbReference>
<feature type="domain" description="Bromo" evidence="4">
    <location>
        <begin position="357"/>
        <end position="429"/>
    </location>
</feature>
<dbReference type="SMR" id="A0A1S2XFA4"/>
<feature type="compositionally biased region" description="Basic and acidic residues" evidence="3">
    <location>
        <begin position="281"/>
        <end position="309"/>
    </location>
</feature>